<evidence type="ECO:0000256" key="4">
    <source>
        <dbReference type="ARBA" id="ARBA00023125"/>
    </source>
</evidence>
<keyword evidence="9" id="KW-1185">Reference proteome</keyword>
<evidence type="ECO:0000313" key="8">
    <source>
        <dbReference type="EMBL" id="RDG39110.1"/>
    </source>
</evidence>
<keyword evidence="2" id="KW-0805">Transcription regulation</keyword>
<keyword evidence="5" id="KW-0804">Transcription</keyword>
<evidence type="ECO:0000256" key="2">
    <source>
        <dbReference type="ARBA" id="ARBA00023015"/>
    </source>
</evidence>
<dbReference type="InterPro" id="IPR036388">
    <property type="entry name" value="WH-like_DNA-bd_sf"/>
</dbReference>
<dbReference type="EMBL" id="QQNA01000031">
    <property type="protein sequence ID" value="RDG39110.1"/>
    <property type="molecule type" value="Genomic_DNA"/>
</dbReference>
<dbReference type="NCBIfam" id="TIGR02937">
    <property type="entry name" value="sigma70-ECF"/>
    <property type="match status" value="1"/>
</dbReference>
<dbReference type="RefSeq" id="WP_114622546.1">
    <property type="nucleotide sequence ID" value="NZ_QQNA01000031.1"/>
</dbReference>
<comment type="similarity">
    <text evidence="1">Belongs to the sigma-70 factor family. ECF subfamily.</text>
</comment>
<dbReference type="Pfam" id="PF08281">
    <property type="entry name" value="Sigma70_r4_2"/>
    <property type="match status" value="1"/>
</dbReference>
<evidence type="ECO:0000256" key="1">
    <source>
        <dbReference type="ARBA" id="ARBA00010641"/>
    </source>
</evidence>
<dbReference type="InterPro" id="IPR014284">
    <property type="entry name" value="RNA_pol_sigma-70_dom"/>
</dbReference>
<name>A0A370BBE2_9ACTN</name>
<dbReference type="Proteomes" id="UP000253741">
    <property type="component" value="Unassembled WGS sequence"/>
</dbReference>
<dbReference type="InterPro" id="IPR039425">
    <property type="entry name" value="RNA_pol_sigma-70-like"/>
</dbReference>
<dbReference type="GO" id="GO:0006352">
    <property type="term" value="P:DNA-templated transcription initiation"/>
    <property type="evidence" value="ECO:0007669"/>
    <property type="project" value="InterPro"/>
</dbReference>
<keyword evidence="3" id="KW-0731">Sigma factor</keyword>
<dbReference type="OrthoDB" id="4350410at2"/>
<dbReference type="Gene3D" id="1.10.10.10">
    <property type="entry name" value="Winged helix-like DNA-binding domain superfamily/Winged helix DNA-binding domain"/>
    <property type="match status" value="1"/>
</dbReference>
<gene>
    <name evidence="8" type="ORF">DVH02_05535</name>
</gene>
<dbReference type="SUPFAM" id="SSF88659">
    <property type="entry name" value="Sigma3 and sigma4 domains of RNA polymerase sigma factors"/>
    <property type="match status" value="1"/>
</dbReference>
<evidence type="ECO:0000259" key="7">
    <source>
        <dbReference type="Pfam" id="PF08281"/>
    </source>
</evidence>
<evidence type="ECO:0000256" key="5">
    <source>
        <dbReference type="ARBA" id="ARBA00023163"/>
    </source>
</evidence>
<dbReference type="PANTHER" id="PTHR43133">
    <property type="entry name" value="RNA POLYMERASE ECF-TYPE SIGMA FACTO"/>
    <property type="match status" value="1"/>
</dbReference>
<reference evidence="8 9" key="1">
    <citation type="submission" date="2018-07" db="EMBL/GenBank/DDBJ databases">
        <title>Streptomyces species from bats.</title>
        <authorList>
            <person name="Dunlap C."/>
        </authorList>
    </citation>
    <scope>NUCLEOTIDE SEQUENCE [LARGE SCALE GENOMIC DNA]</scope>
    <source>
        <strain evidence="8 9">AC230</strain>
    </source>
</reference>
<feature type="domain" description="RNA polymerase sigma factor 70 region 4 type 2" evidence="7">
    <location>
        <begin position="137"/>
        <end position="188"/>
    </location>
</feature>
<dbReference type="AlphaFoldDB" id="A0A370BBE2"/>
<proteinExistence type="inferred from homology"/>
<protein>
    <submittedName>
        <fullName evidence="8">Sigma-70 family RNA polymerase sigma factor</fullName>
    </submittedName>
</protein>
<organism evidence="8 9">
    <name type="scientific">Streptomyces corynorhini</name>
    <dbReference type="NCBI Taxonomy" id="2282652"/>
    <lineage>
        <taxon>Bacteria</taxon>
        <taxon>Bacillati</taxon>
        <taxon>Actinomycetota</taxon>
        <taxon>Actinomycetes</taxon>
        <taxon>Kitasatosporales</taxon>
        <taxon>Streptomycetaceae</taxon>
        <taxon>Streptomyces</taxon>
    </lineage>
</organism>
<comment type="caution">
    <text evidence="8">The sequence shown here is derived from an EMBL/GenBank/DDBJ whole genome shotgun (WGS) entry which is preliminary data.</text>
</comment>
<evidence type="ECO:0000313" key="9">
    <source>
        <dbReference type="Proteomes" id="UP000253741"/>
    </source>
</evidence>
<accession>A0A370BBE2</accession>
<evidence type="ECO:0000256" key="6">
    <source>
        <dbReference type="SAM" id="MobiDB-lite"/>
    </source>
</evidence>
<dbReference type="InterPro" id="IPR013249">
    <property type="entry name" value="RNA_pol_sigma70_r4_t2"/>
</dbReference>
<dbReference type="GO" id="GO:0003677">
    <property type="term" value="F:DNA binding"/>
    <property type="evidence" value="ECO:0007669"/>
    <property type="project" value="UniProtKB-KW"/>
</dbReference>
<dbReference type="PANTHER" id="PTHR43133:SF8">
    <property type="entry name" value="RNA POLYMERASE SIGMA FACTOR HI_1459-RELATED"/>
    <property type="match status" value="1"/>
</dbReference>
<keyword evidence="4" id="KW-0238">DNA-binding</keyword>
<dbReference type="GO" id="GO:0016987">
    <property type="term" value="F:sigma factor activity"/>
    <property type="evidence" value="ECO:0007669"/>
    <property type="project" value="UniProtKB-KW"/>
</dbReference>
<feature type="region of interest" description="Disordered" evidence="6">
    <location>
        <begin position="1"/>
        <end position="23"/>
    </location>
</feature>
<sequence>MRARADRGVPGTDTLGVPLSPGEPPERRLALTFDAFDAHHHRLWLRYAHTQVGGRAAAESVVDSACARLLAHWPHVLLQESVARYAWAVLKEEVAHWLEARGLRPALVDTAAFHAAIRKLLRYESPDRFAVLQDEIALYSAISRLPERQYDVIVLRHVLRIPDEVVAEYLGVELATVHSHVRHARRRLAKDLGLPAPVTETETEAADDTEAGG</sequence>
<dbReference type="InterPro" id="IPR013324">
    <property type="entry name" value="RNA_pol_sigma_r3/r4-like"/>
</dbReference>
<evidence type="ECO:0000256" key="3">
    <source>
        <dbReference type="ARBA" id="ARBA00023082"/>
    </source>
</evidence>